<keyword evidence="5" id="KW-0808">Transferase</keyword>
<evidence type="ECO:0000313" key="14">
    <source>
        <dbReference type="Proteomes" id="UP001374535"/>
    </source>
</evidence>
<keyword evidence="8 12" id="KW-1133">Transmembrane helix</keyword>
<dbReference type="AlphaFoldDB" id="A0AAQ3NAN7"/>
<keyword evidence="7" id="KW-0256">Endoplasmic reticulum</keyword>
<comment type="subcellular location">
    <subcellularLocation>
        <location evidence="1">Endoplasmic reticulum membrane</location>
        <topology evidence="1">Multi-pass membrane protein</topology>
    </subcellularLocation>
</comment>
<evidence type="ECO:0000256" key="12">
    <source>
        <dbReference type="SAM" id="Phobius"/>
    </source>
</evidence>
<keyword evidence="9 12" id="KW-0472">Membrane</keyword>
<comment type="pathway">
    <text evidence="2">Protein modification; protein glycosylation.</text>
</comment>
<organism evidence="13 14">
    <name type="scientific">Vigna mungo</name>
    <name type="common">Black gram</name>
    <name type="synonym">Phaseolus mungo</name>
    <dbReference type="NCBI Taxonomy" id="3915"/>
    <lineage>
        <taxon>Eukaryota</taxon>
        <taxon>Viridiplantae</taxon>
        <taxon>Streptophyta</taxon>
        <taxon>Embryophyta</taxon>
        <taxon>Tracheophyta</taxon>
        <taxon>Spermatophyta</taxon>
        <taxon>Magnoliopsida</taxon>
        <taxon>eudicotyledons</taxon>
        <taxon>Gunneridae</taxon>
        <taxon>Pentapetalae</taxon>
        <taxon>rosids</taxon>
        <taxon>fabids</taxon>
        <taxon>Fabales</taxon>
        <taxon>Fabaceae</taxon>
        <taxon>Papilionoideae</taxon>
        <taxon>50 kb inversion clade</taxon>
        <taxon>NPAAA clade</taxon>
        <taxon>indigoferoid/millettioid clade</taxon>
        <taxon>Phaseoleae</taxon>
        <taxon>Vigna</taxon>
    </lineage>
</organism>
<dbReference type="EC" id="2.4.1.258" evidence="3"/>
<dbReference type="PANTHER" id="PTHR12646:SF0">
    <property type="entry name" value="DOL-P-MAN:MAN(5)GLCNAC(2)-PP-DOL ALPHA-1,3-MANNOSYLTRANSFERASE"/>
    <property type="match status" value="1"/>
</dbReference>
<keyword evidence="14" id="KW-1185">Reference proteome</keyword>
<evidence type="ECO:0000256" key="5">
    <source>
        <dbReference type="ARBA" id="ARBA00022679"/>
    </source>
</evidence>
<evidence type="ECO:0000313" key="13">
    <source>
        <dbReference type="EMBL" id="WVZ06389.1"/>
    </source>
</evidence>
<evidence type="ECO:0000256" key="6">
    <source>
        <dbReference type="ARBA" id="ARBA00022692"/>
    </source>
</evidence>
<accession>A0AAQ3NAN7</accession>
<feature type="transmembrane region" description="Helical" evidence="12">
    <location>
        <begin position="38"/>
        <end position="64"/>
    </location>
</feature>
<evidence type="ECO:0000256" key="10">
    <source>
        <dbReference type="ARBA" id="ARBA00049506"/>
    </source>
</evidence>
<evidence type="ECO:0000256" key="3">
    <source>
        <dbReference type="ARBA" id="ARBA00011964"/>
    </source>
</evidence>
<sequence length="111" mass="12455">MGGRRLKNRETMGVESVAPSPPPPRSEGKTALLQNPRITFALALLFADALLVTLIIAFVPWWALCLLSLSKRVHSIFVLRLFNDCVAMTLLHAALLLLVHRRWNLGLIVFR</sequence>
<dbReference type="GO" id="GO:0052925">
    <property type="term" value="F:dol-P-Man:Man(5)GlcNAc(2)-PP-Dol alpha-1,3-mannosyltransferase activity"/>
    <property type="evidence" value="ECO:0007669"/>
    <property type="project" value="UniProtKB-EC"/>
</dbReference>
<gene>
    <name evidence="13" type="ORF">V8G54_019735</name>
</gene>
<feature type="transmembrane region" description="Helical" evidence="12">
    <location>
        <begin position="76"/>
        <end position="99"/>
    </location>
</feature>
<proteinExistence type="predicted"/>
<name>A0AAQ3NAN7_VIGMU</name>
<reference evidence="13 14" key="1">
    <citation type="journal article" date="2023" name="Life. Sci Alliance">
        <title>Evolutionary insights into 3D genome organization and epigenetic landscape of Vigna mungo.</title>
        <authorList>
            <person name="Junaid A."/>
            <person name="Singh B."/>
            <person name="Bhatia S."/>
        </authorList>
    </citation>
    <scope>NUCLEOTIDE SEQUENCE [LARGE SCALE GENOMIC DNA]</scope>
    <source>
        <strain evidence="13">Urdbean</strain>
    </source>
</reference>
<keyword evidence="6 12" id="KW-0812">Transmembrane</keyword>
<dbReference type="EMBL" id="CP144695">
    <property type="protein sequence ID" value="WVZ06389.1"/>
    <property type="molecule type" value="Genomic_DNA"/>
</dbReference>
<evidence type="ECO:0000256" key="9">
    <source>
        <dbReference type="ARBA" id="ARBA00023136"/>
    </source>
</evidence>
<dbReference type="Pfam" id="PF05208">
    <property type="entry name" value="ALG3"/>
    <property type="match status" value="1"/>
</dbReference>
<dbReference type="PANTHER" id="PTHR12646">
    <property type="entry name" value="NOT56 - RELATED"/>
    <property type="match status" value="1"/>
</dbReference>
<evidence type="ECO:0000256" key="11">
    <source>
        <dbReference type="SAM" id="MobiDB-lite"/>
    </source>
</evidence>
<keyword evidence="4" id="KW-0328">Glycosyltransferase</keyword>
<evidence type="ECO:0000256" key="1">
    <source>
        <dbReference type="ARBA" id="ARBA00004477"/>
    </source>
</evidence>
<comment type="catalytic activity">
    <reaction evidence="10">
        <text>an alpha-D-Man-(1-&gt;2)-alpha-D-Man-(1-&gt;2)-alpha-D-Man-(1-&gt;3)-[alpha-D-Man-(1-&gt;6)]-beta-D-Man-(1-&gt;4)-beta-D-GlcNAc-(1-&gt;4)-alpha-D-GlcNAc-diphospho-di-trans,poly-cis-dolichol + a di-trans,poly-cis-dolichyl beta-D-mannosyl phosphate = an alpha-D-Man-(1-&gt;2)-alpha-D-Man-(1-&gt;2)-alpha-D-Man-(1-&gt;3)-[alpha-D-Man-(1-&gt;3)-alpha-D-Man-(1-&gt;6)]-beta-D-Man-(1-&gt;4)-beta-D-GlcNAc-(1-&gt;4)-alpha-D-GlcNAc-diphospho-di-trans,poly-cis-dolichol + a di-trans,poly-cis-dolichyl phosphate + H(+)</text>
        <dbReference type="Rhea" id="RHEA:29527"/>
        <dbReference type="Rhea" id="RHEA-COMP:19498"/>
        <dbReference type="Rhea" id="RHEA-COMP:19501"/>
        <dbReference type="Rhea" id="RHEA-COMP:19516"/>
        <dbReference type="Rhea" id="RHEA-COMP:19517"/>
        <dbReference type="ChEBI" id="CHEBI:15378"/>
        <dbReference type="ChEBI" id="CHEBI:57683"/>
        <dbReference type="ChEBI" id="CHEBI:58211"/>
        <dbReference type="ChEBI" id="CHEBI:132515"/>
        <dbReference type="ChEBI" id="CHEBI:132516"/>
        <dbReference type="EC" id="2.4.1.258"/>
    </reaction>
    <physiologicalReaction direction="left-to-right" evidence="10">
        <dbReference type="Rhea" id="RHEA:29528"/>
    </physiologicalReaction>
</comment>
<dbReference type="Proteomes" id="UP001374535">
    <property type="component" value="Chromosome 6"/>
</dbReference>
<evidence type="ECO:0000256" key="8">
    <source>
        <dbReference type="ARBA" id="ARBA00022989"/>
    </source>
</evidence>
<dbReference type="InterPro" id="IPR007873">
    <property type="entry name" value="Glycosyltransferase_ALG3"/>
</dbReference>
<evidence type="ECO:0000256" key="2">
    <source>
        <dbReference type="ARBA" id="ARBA00004922"/>
    </source>
</evidence>
<protein>
    <recommendedName>
        <fullName evidence="3">dolichyl-P-Man:Man5GlcNAc2-PP-dolichol alpha-1,3-mannosyltransferase</fullName>
        <ecNumber evidence="3">2.4.1.258</ecNumber>
    </recommendedName>
</protein>
<dbReference type="GO" id="GO:0005789">
    <property type="term" value="C:endoplasmic reticulum membrane"/>
    <property type="evidence" value="ECO:0007669"/>
    <property type="project" value="UniProtKB-SubCell"/>
</dbReference>
<evidence type="ECO:0000256" key="4">
    <source>
        <dbReference type="ARBA" id="ARBA00022676"/>
    </source>
</evidence>
<evidence type="ECO:0000256" key="7">
    <source>
        <dbReference type="ARBA" id="ARBA00022824"/>
    </source>
</evidence>
<feature type="region of interest" description="Disordered" evidence="11">
    <location>
        <begin position="1"/>
        <end position="29"/>
    </location>
</feature>